<dbReference type="Pfam" id="PF06445">
    <property type="entry name" value="GyrI-like"/>
    <property type="match status" value="1"/>
</dbReference>
<feature type="domain" description="AraC effector-binding" evidence="1">
    <location>
        <begin position="1"/>
        <end position="162"/>
    </location>
</feature>
<organism evidence="2 3">
    <name type="scientific">Paenibacillus campinasensis</name>
    <dbReference type="NCBI Taxonomy" id="66347"/>
    <lineage>
        <taxon>Bacteria</taxon>
        <taxon>Bacillati</taxon>
        <taxon>Bacillota</taxon>
        <taxon>Bacilli</taxon>
        <taxon>Bacillales</taxon>
        <taxon>Paenibacillaceae</taxon>
        <taxon>Paenibacillus</taxon>
    </lineage>
</organism>
<protein>
    <recommendedName>
        <fullName evidence="1">AraC effector-binding domain-containing protein</fullName>
    </recommendedName>
</protein>
<name>A0A268EQS0_9BACL</name>
<dbReference type="AlphaFoldDB" id="A0A268EQS0"/>
<dbReference type="Proteomes" id="UP000215596">
    <property type="component" value="Unassembled WGS sequence"/>
</dbReference>
<dbReference type="OrthoDB" id="5337216at2"/>
<dbReference type="InterPro" id="IPR050908">
    <property type="entry name" value="SmbC-like"/>
</dbReference>
<comment type="caution">
    <text evidence="2">The sequence shown here is derived from an EMBL/GenBank/DDBJ whole genome shotgun (WGS) entry which is preliminary data.</text>
</comment>
<dbReference type="RefSeq" id="WP_095265931.1">
    <property type="nucleotide sequence ID" value="NZ_NPBY01000045.1"/>
</dbReference>
<evidence type="ECO:0000313" key="2">
    <source>
        <dbReference type="EMBL" id="PAD75441.1"/>
    </source>
</evidence>
<evidence type="ECO:0000259" key="1">
    <source>
        <dbReference type="SMART" id="SM00871"/>
    </source>
</evidence>
<dbReference type="SMART" id="SM00871">
    <property type="entry name" value="AraC_E_bind"/>
    <property type="match status" value="1"/>
</dbReference>
<dbReference type="PANTHER" id="PTHR40055:SF1">
    <property type="entry name" value="TRANSCRIPTIONAL REGULATOR YGIV-RELATED"/>
    <property type="match status" value="1"/>
</dbReference>
<dbReference type="PANTHER" id="PTHR40055">
    <property type="entry name" value="TRANSCRIPTIONAL REGULATOR YGIV-RELATED"/>
    <property type="match status" value="1"/>
</dbReference>
<dbReference type="InterPro" id="IPR011256">
    <property type="entry name" value="Reg_factor_effector_dom_sf"/>
</dbReference>
<evidence type="ECO:0000313" key="3">
    <source>
        <dbReference type="Proteomes" id="UP000215596"/>
    </source>
</evidence>
<dbReference type="EMBL" id="NPBY01000045">
    <property type="protein sequence ID" value="PAD75441.1"/>
    <property type="molecule type" value="Genomic_DNA"/>
</dbReference>
<dbReference type="InterPro" id="IPR010499">
    <property type="entry name" value="AraC_E-bd"/>
</dbReference>
<gene>
    <name evidence="2" type="ORF">CHH67_14610</name>
</gene>
<dbReference type="InterPro" id="IPR029442">
    <property type="entry name" value="GyrI-like"/>
</dbReference>
<proteinExistence type="predicted"/>
<sequence length="163" mass="18818">MEIRFERWPSWRIAYIRRRGPYGAGNIQTMEALKGWARAHKLLHHSTAILGIAQDNPDITPPEHCRYDAGIILPDADSDEGRLLSKEIPMPWDDHIHQGKLAEGEYLVCKIKHTAEHIEQAWKRIFQAVEHHGYRMDHKPVIERYSEDLVSEGYCELCVPVSG</sequence>
<dbReference type="SUPFAM" id="SSF55136">
    <property type="entry name" value="Probable bacterial effector-binding domain"/>
    <property type="match status" value="1"/>
</dbReference>
<accession>A0A268EQS0</accession>
<dbReference type="Gene3D" id="3.20.80.10">
    <property type="entry name" value="Regulatory factor, effector binding domain"/>
    <property type="match status" value="1"/>
</dbReference>
<reference evidence="2 3" key="1">
    <citation type="submission" date="2017-07" db="EMBL/GenBank/DDBJ databases">
        <title>Isolation and whole genome analysis of endospore-forming bacteria from heroin.</title>
        <authorList>
            <person name="Kalinowski J."/>
            <person name="Ahrens B."/>
            <person name="Al-Dilaimi A."/>
            <person name="Winkler A."/>
            <person name="Wibberg D."/>
            <person name="Schleenbecker U."/>
            <person name="Ruckert C."/>
            <person name="Wolfel R."/>
            <person name="Grass G."/>
        </authorList>
    </citation>
    <scope>NUCLEOTIDE SEQUENCE [LARGE SCALE GENOMIC DNA]</scope>
    <source>
        <strain evidence="2 3">7537-G1</strain>
    </source>
</reference>